<dbReference type="SUPFAM" id="SSF52087">
    <property type="entry name" value="CRAL/TRIO domain"/>
    <property type="match status" value="1"/>
</dbReference>
<evidence type="ECO:0000259" key="3">
    <source>
        <dbReference type="PROSITE" id="PS50191"/>
    </source>
</evidence>
<dbReference type="AlphaFoldDB" id="A0A4S4L8F2"/>
<feature type="region of interest" description="Disordered" evidence="2">
    <location>
        <begin position="490"/>
        <end position="553"/>
    </location>
</feature>
<evidence type="ECO:0000313" key="5">
    <source>
        <dbReference type="EMBL" id="THH07715.1"/>
    </source>
</evidence>
<dbReference type="InterPro" id="IPR008936">
    <property type="entry name" value="Rho_GTPase_activation_prot"/>
</dbReference>
<evidence type="ECO:0000256" key="2">
    <source>
        <dbReference type="SAM" id="MobiDB-lite"/>
    </source>
</evidence>
<gene>
    <name evidence="5" type="ORF">EW145_g3198</name>
</gene>
<proteinExistence type="predicted"/>
<dbReference type="SUPFAM" id="SSF48350">
    <property type="entry name" value="GTPase activation domain, GAP"/>
    <property type="match status" value="1"/>
</dbReference>
<keyword evidence="6" id="KW-1185">Reference proteome</keyword>
<dbReference type="CDD" id="cd00170">
    <property type="entry name" value="SEC14"/>
    <property type="match status" value="1"/>
</dbReference>
<evidence type="ECO:0000259" key="4">
    <source>
        <dbReference type="PROSITE" id="PS50238"/>
    </source>
</evidence>
<organism evidence="5 6">
    <name type="scientific">Phellinidium pouzarii</name>
    <dbReference type="NCBI Taxonomy" id="167371"/>
    <lineage>
        <taxon>Eukaryota</taxon>
        <taxon>Fungi</taxon>
        <taxon>Dikarya</taxon>
        <taxon>Basidiomycota</taxon>
        <taxon>Agaricomycotina</taxon>
        <taxon>Agaricomycetes</taxon>
        <taxon>Hymenochaetales</taxon>
        <taxon>Hymenochaetaceae</taxon>
        <taxon>Phellinidium</taxon>
    </lineage>
</organism>
<dbReference type="PANTHER" id="PTHR41814:SF1">
    <property type="entry name" value="CELLULASE"/>
    <property type="match status" value="1"/>
</dbReference>
<dbReference type="Pfam" id="PF07470">
    <property type="entry name" value="Glyco_hydro_88"/>
    <property type="match status" value="1"/>
</dbReference>
<feature type="compositionally biased region" description="Polar residues" evidence="2">
    <location>
        <begin position="13"/>
        <end position="22"/>
    </location>
</feature>
<feature type="domain" description="CRAL-TRIO" evidence="3">
    <location>
        <begin position="75"/>
        <end position="230"/>
    </location>
</feature>
<dbReference type="InterPro" id="IPR008928">
    <property type="entry name" value="6-hairpin_glycosidase_sf"/>
</dbReference>
<dbReference type="EMBL" id="SGPK01000130">
    <property type="protein sequence ID" value="THH07715.1"/>
    <property type="molecule type" value="Genomic_DNA"/>
</dbReference>
<dbReference type="InterPro" id="IPR001251">
    <property type="entry name" value="CRAL-TRIO_dom"/>
</dbReference>
<feature type="region of interest" description="Disordered" evidence="2">
    <location>
        <begin position="586"/>
        <end position="606"/>
    </location>
</feature>
<dbReference type="InterPro" id="IPR012341">
    <property type="entry name" value="6hp_glycosidase-like_sf"/>
</dbReference>
<feature type="compositionally biased region" description="Polar residues" evidence="2">
    <location>
        <begin position="590"/>
        <end position="601"/>
    </location>
</feature>
<dbReference type="SUPFAM" id="SSF48208">
    <property type="entry name" value="Six-hairpin glycosidases"/>
    <property type="match status" value="1"/>
</dbReference>
<dbReference type="CDD" id="cd00159">
    <property type="entry name" value="RhoGAP"/>
    <property type="match status" value="1"/>
</dbReference>
<dbReference type="GO" id="GO:0016787">
    <property type="term" value="F:hydrolase activity"/>
    <property type="evidence" value="ECO:0007669"/>
    <property type="project" value="UniProtKB-KW"/>
</dbReference>
<dbReference type="GO" id="GO:0007165">
    <property type="term" value="P:signal transduction"/>
    <property type="evidence" value="ECO:0007669"/>
    <property type="project" value="InterPro"/>
</dbReference>
<accession>A0A4S4L8F2</accession>
<feature type="region of interest" description="Disordered" evidence="2">
    <location>
        <begin position="13"/>
        <end position="38"/>
    </location>
</feature>
<dbReference type="OrthoDB" id="19923at2759"/>
<dbReference type="PROSITE" id="PS50238">
    <property type="entry name" value="RHOGAP"/>
    <property type="match status" value="1"/>
</dbReference>
<dbReference type="InterPro" id="IPR036865">
    <property type="entry name" value="CRAL-TRIO_dom_sf"/>
</dbReference>
<dbReference type="PANTHER" id="PTHR41814">
    <property type="entry name" value="EXPRESSED PROTEIN"/>
    <property type="match status" value="1"/>
</dbReference>
<comment type="caution">
    <text evidence="5">The sequence shown here is derived from an EMBL/GenBank/DDBJ whole genome shotgun (WGS) entry which is preliminary data.</text>
</comment>
<name>A0A4S4L8F2_9AGAM</name>
<sequence>MPPPPLTLKQRLANLSSATSAPSGPRSPLTPPARSSSFGALSSALGKRKVFTNTPWANGGVRTSAGSGPADEHGAMQRVDDVLPRMVSQAGVDYETRPMVVMNASAFPDPRTVSYDLLLSRILSYLDLFAESDYTVVFFAAGGHHTPSWNWVWKAYRSLNRKYRKNLKRLYIVHSSFFSKMLFSLAGAIISPKFFRKITYIDTLSSLACHVPLTQIDIPPSVYSLSSENLKHESQISLPTPVHSHMFGVGLEDIMGFDGEKDGLPRVVRDCIQYLRETGLEEEGLFRRSPNSAQLRQVREAYNRGQTVSLHSFGDPHLAAVLLKKFLRDLPNPIFSESTYDVIRRCPSPRNEQNEFAAIMYIRETLLPELAPCTLILLSNVLLLLHEVSLRSDTNRMDAHNLAIVLTPNLVASGNPLKDVAICAVAGSPEPLSPGTRTAPPPTGAAERSRIDGKTTLGTIIRLCIHRYFEVFDEIADRAEALDADPFNLGEVDEVPSSSSSSPSLPNAKRQSSIHDDEDSIDDAMLIMPMGPNSPSPTARRFPGAQVQPPSSWASSASSAVRSIASAESRAAVRLSALGSVSKAKARSLLTPSPSAESTGVASRRGDVCSRPRITCELAARLSAQARDPNVAAQTAQYNSLSHLADSIKDAMLGSIRTSWEQGTATGAILELDNPEYAVYANNPFKYNGNVPVTALRLALSAAVRQAPDGRLSQVINDGEDEAALDGASAAPYTLLGTFTEPSRAEYWQDATDRQLNYLLYTAPRTKTGAISMRNNAKQYWDDGVFMGPPFLAYYGAVKSNKMLLQMAYDNCRLYRNALLIDGPTGKLWAHIYDEDNRTFTDKGLWATGNAWAALGMTRVYATIMKTMFAKEMESQTSDLLSWVKEILDGIFPAINSDNLLPDYVAGGATFGDASSSAALASVAYRAAVLRPDVFGSNYTKVAGKLANAVLRSVDDLGLVSPYVDPLNWGQIGILSTEGQAFSLMLLSAWRDWIASA</sequence>
<dbReference type="Pfam" id="PF00620">
    <property type="entry name" value="RhoGAP"/>
    <property type="match status" value="1"/>
</dbReference>
<feature type="region of interest" description="Disordered" evidence="2">
    <location>
        <begin position="430"/>
        <end position="451"/>
    </location>
</feature>
<dbReference type="SMART" id="SM00324">
    <property type="entry name" value="RhoGAP"/>
    <property type="match status" value="1"/>
</dbReference>
<dbReference type="InterPro" id="IPR010905">
    <property type="entry name" value="Glyco_hydro_88"/>
</dbReference>
<dbReference type="Pfam" id="PF13716">
    <property type="entry name" value="CRAL_TRIO_2"/>
    <property type="match status" value="1"/>
</dbReference>
<dbReference type="Gene3D" id="1.10.555.10">
    <property type="entry name" value="Rho GTPase activation protein"/>
    <property type="match status" value="1"/>
</dbReference>
<feature type="domain" description="Rho-GAP" evidence="4">
    <location>
        <begin position="249"/>
        <end position="472"/>
    </location>
</feature>
<dbReference type="InterPro" id="IPR000198">
    <property type="entry name" value="RhoGAP_dom"/>
</dbReference>
<dbReference type="Gene3D" id="3.40.525.10">
    <property type="entry name" value="CRAL-TRIO lipid binding domain"/>
    <property type="match status" value="1"/>
</dbReference>
<dbReference type="Proteomes" id="UP000308199">
    <property type="component" value="Unassembled WGS sequence"/>
</dbReference>
<evidence type="ECO:0000313" key="6">
    <source>
        <dbReference type="Proteomes" id="UP000308199"/>
    </source>
</evidence>
<keyword evidence="1" id="KW-0378">Hydrolase</keyword>
<protein>
    <recommendedName>
        <fullName evidence="7">Rho-GAP domain-containing protein</fullName>
    </recommendedName>
</protein>
<dbReference type="PROSITE" id="PS50191">
    <property type="entry name" value="CRAL_TRIO"/>
    <property type="match status" value="1"/>
</dbReference>
<evidence type="ECO:0008006" key="7">
    <source>
        <dbReference type="Google" id="ProtNLM"/>
    </source>
</evidence>
<dbReference type="Gene3D" id="1.50.10.10">
    <property type="match status" value="1"/>
</dbReference>
<reference evidence="5 6" key="1">
    <citation type="submission" date="2019-02" db="EMBL/GenBank/DDBJ databases">
        <title>Genome sequencing of the rare red list fungi Phellinidium pouzarii.</title>
        <authorList>
            <person name="Buettner E."/>
            <person name="Kellner H."/>
        </authorList>
    </citation>
    <scope>NUCLEOTIDE SEQUENCE [LARGE SCALE GENOMIC DNA]</scope>
    <source>
        <strain evidence="5 6">DSM 108285</strain>
    </source>
</reference>
<evidence type="ECO:0000256" key="1">
    <source>
        <dbReference type="ARBA" id="ARBA00022801"/>
    </source>
</evidence>
<dbReference type="GO" id="GO:0005975">
    <property type="term" value="P:carbohydrate metabolic process"/>
    <property type="evidence" value="ECO:0007669"/>
    <property type="project" value="InterPro"/>
</dbReference>